<dbReference type="PANTHER" id="PTHR42924:SF3">
    <property type="entry name" value="POLYMERASE_HISTIDINOL PHOSPHATASE N-TERMINAL DOMAIN-CONTAINING PROTEIN"/>
    <property type="match status" value="1"/>
</dbReference>
<reference evidence="1 2" key="1">
    <citation type="submission" date="2024-06" db="EMBL/GenBank/DDBJ databases">
        <authorList>
            <person name="Li F."/>
        </authorList>
    </citation>
    <scope>NUCLEOTIDE SEQUENCE [LARGE SCALE GENOMIC DNA]</scope>
    <source>
        <strain evidence="1 2">GXAS 311</strain>
    </source>
</reference>
<dbReference type="SUPFAM" id="SSF89550">
    <property type="entry name" value="PHP domain-like"/>
    <property type="match status" value="1"/>
</dbReference>
<gene>
    <name evidence="1" type="ORF">ABVT43_01540</name>
</gene>
<comment type="caution">
    <text evidence="1">The sequence shown here is derived from an EMBL/GenBank/DDBJ whole genome shotgun (WGS) entry which is preliminary data.</text>
</comment>
<name>A0ABV2BPC0_9GAMM</name>
<dbReference type="Gene3D" id="1.10.150.650">
    <property type="match status" value="1"/>
</dbReference>
<dbReference type="InterPro" id="IPR016195">
    <property type="entry name" value="Pol/histidinol_Pase-like"/>
</dbReference>
<dbReference type="Proteomes" id="UP001548189">
    <property type="component" value="Unassembled WGS sequence"/>
</dbReference>
<proteinExistence type="predicted"/>
<dbReference type="PANTHER" id="PTHR42924">
    <property type="entry name" value="EXONUCLEASE"/>
    <property type="match status" value="1"/>
</dbReference>
<dbReference type="InterPro" id="IPR052018">
    <property type="entry name" value="PHP_domain"/>
</dbReference>
<keyword evidence="2" id="KW-1185">Reference proteome</keyword>
<dbReference type="Gene3D" id="3.20.20.140">
    <property type="entry name" value="Metal-dependent hydrolases"/>
    <property type="match status" value="1"/>
</dbReference>
<dbReference type="SMART" id="SM00481">
    <property type="entry name" value="POLIIIAc"/>
    <property type="match status" value="1"/>
</dbReference>
<evidence type="ECO:0000313" key="2">
    <source>
        <dbReference type="Proteomes" id="UP001548189"/>
    </source>
</evidence>
<dbReference type="EMBL" id="JBEVCJ010000001">
    <property type="protein sequence ID" value="MET1253797.1"/>
    <property type="molecule type" value="Genomic_DNA"/>
</dbReference>
<dbReference type="Pfam" id="PF02811">
    <property type="entry name" value="PHP"/>
    <property type="match status" value="1"/>
</dbReference>
<dbReference type="InterPro" id="IPR003141">
    <property type="entry name" value="Pol/His_phosphatase_N"/>
</dbReference>
<protein>
    <submittedName>
        <fullName evidence="1">PHP domain-containing protein</fullName>
    </submittedName>
</protein>
<dbReference type="InterPro" id="IPR004013">
    <property type="entry name" value="PHP_dom"/>
</dbReference>
<sequence>MLKFDFHCHSCFSDGALTPTQLIDYAVEREIKLLALTDHDCIHGLSEAHNHILEKQYDIELINGVELTALCEFGEVHVVGLGIDSTNTSLLSTLAQQQAERKKRARQIDEKLNLLGVHGVLEYCNQMSPVALTRTHIAQAIVALGYAKDMKAAFKKFLGKNGKIKVAKNWIDLSVAIELIKQAGGVAVLAHPTRYPLSNRKLGLLIAHFAQLGGEAIEMAYPSLSKDKIEWLKLHLEMHQLQASSGSDFHYPGLKWTDLGKFPFLDRSIPHIFEERIQI</sequence>
<dbReference type="CDD" id="cd07438">
    <property type="entry name" value="PHP_HisPPase_AMP"/>
    <property type="match status" value="1"/>
</dbReference>
<accession>A0ABV2BPC0</accession>
<evidence type="ECO:0000313" key="1">
    <source>
        <dbReference type="EMBL" id="MET1253797.1"/>
    </source>
</evidence>
<organism evidence="1 2">
    <name type="scientific">Aliikangiella maris</name>
    <dbReference type="NCBI Taxonomy" id="3162458"/>
    <lineage>
        <taxon>Bacteria</taxon>
        <taxon>Pseudomonadati</taxon>
        <taxon>Pseudomonadota</taxon>
        <taxon>Gammaproteobacteria</taxon>
        <taxon>Oceanospirillales</taxon>
        <taxon>Pleioneaceae</taxon>
        <taxon>Aliikangiella</taxon>
    </lineage>
</organism>